<evidence type="ECO:0000313" key="9">
    <source>
        <dbReference type="Proteomes" id="UP001210925"/>
    </source>
</evidence>
<dbReference type="PROSITE" id="PS50118">
    <property type="entry name" value="HMG_BOX_2"/>
    <property type="match status" value="1"/>
</dbReference>
<dbReference type="Proteomes" id="UP001210925">
    <property type="component" value="Unassembled WGS sequence"/>
</dbReference>
<evidence type="ECO:0000256" key="3">
    <source>
        <dbReference type="ARBA" id="ARBA00023125"/>
    </source>
</evidence>
<keyword evidence="2" id="KW-0805">Transcription regulation</keyword>
<dbReference type="CDD" id="cd01389">
    <property type="entry name" value="HMG-box_ROX1-like"/>
    <property type="match status" value="1"/>
</dbReference>
<dbReference type="PANTHER" id="PTHR45803:SF5">
    <property type="entry name" value="SOX100B"/>
    <property type="match status" value="1"/>
</dbReference>
<comment type="caution">
    <text evidence="8">The sequence shown here is derived from an EMBL/GenBank/DDBJ whole genome shotgun (WGS) entry which is preliminary data.</text>
</comment>
<accession>A0AAD5UJK9</accession>
<keyword evidence="9" id="KW-1185">Reference proteome</keyword>
<dbReference type="PANTHER" id="PTHR45803">
    <property type="entry name" value="SOX100B"/>
    <property type="match status" value="1"/>
</dbReference>
<keyword evidence="5 6" id="KW-0539">Nucleus</keyword>
<dbReference type="SUPFAM" id="SSF47095">
    <property type="entry name" value="HMG-box"/>
    <property type="match status" value="1"/>
</dbReference>
<dbReference type="Pfam" id="PF00505">
    <property type="entry name" value="HMG_box"/>
    <property type="match status" value="1"/>
</dbReference>
<evidence type="ECO:0000256" key="6">
    <source>
        <dbReference type="PROSITE-ProRule" id="PRU00267"/>
    </source>
</evidence>
<dbReference type="GO" id="GO:0000981">
    <property type="term" value="F:DNA-binding transcription factor activity, RNA polymerase II-specific"/>
    <property type="evidence" value="ECO:0007669"/>
    <property type="project" value="TreeGrafter"/>
</dbReference>
<evidence type="ECO:0000259" key="7">
    <source>
        <dbReference type="PROSITE" id="PS50118"/>
    </source>
</evidence>
<dbReference type="EMBL" id="JADGKB010000043">
    <property type="protein sequence ID" value="KAJ3257007.1"/>
    <property type="molecule type" value="Genomic_DNA"/>
</dbReference>
<dbReference type="SMART" id="SM00398">
    <property type="entry name" value="HMG"/>
    <property type="match status" value="1"/>
</dbReference>
<feature type="domain" description="HMG box" evidence="7">
    <location>
        <begin position="12"/>
        <end position="80"/>
    </location>
</feature>
<proteinExistence type="predicted"/>
<dbReference type="InterPro" id="IPR009071">
    <property type="entry name" value="HMG_box_dom"/>
</dbReference>
<gene>
    <name evidence="8" type="ORF">HK103_004990</name>
</gene>
<reference evidence="8" key="1">
    <citation type="submission" date="2020-05" db="EMBL/GenBank/DDBJ databases">
        <title>Phylogenomic resolution of chytrid fungi.</title>
        <authorList>
            <person name="Stajich J.E."/>
            <person name="Amses K."/>
            <person name="Simmons R."/>
            <person name="Seto K."/>
            <person name="Myers J."/>
            <person name="Bonds A."/>
            <person name="Quandt C.A."/>
            <person name="Barry K."/>
            <person name="Liu P."/>
            <person name="Grigoriev I."/>
            <person name="Longcore J.E."/>
            <person name="James T.Y."/>
        </authorList>
    </citation>
    <scope>NUCLEOTIDE SEQUENCE</scope>
    <source>
        <strain evidence="8">PLAUS21</strain>
    </source>
</reference>
<feature type="DNA-binding region" description="HMG box" evidence="6">
    <location>
        <begin position="12"/>
        <end position="80"/>
    </location>
</feature>
<sequence length="176" mass="20440">MPKKSEAAAKGIKKPCNSFFMYRRDMKQKIEQEYKTSNSHEVSKICSALWSKEPAHVKEYYRNISVQAHLEHKKQYPDFDWNPHKNMKFKPKKPSSMDSLKSNDSGIYIEEGERKHSICMSENSYDITAVSPDILEWTRLDPDLMNYHCYDFPSPIASPDSVFSSLEMGFANDLTL</sequence>
<name>A0AAD5UJK9_9FUNG</name>
<evidence type="ECO:0000256" key="5">
    <source>
        <dbReference type="ARBA" id="ARBA00023242"/>
    </source>
</evidence>
<dbReference type="AlphaFoldDB" id="A0AAD5UJK9"/>
<evidence type="ECO:0000256" key="1">
    <source>
        <dbReference type="ARBA" id="ARBA00004123"/>
    </source>
</evidence>
<dbReference type="InterPro" id="IPR050917">
    <property type="entry name" value="SOX_TF"/>
</dbReference>
<dbReference type="Gene3D" id="1.10.30.10">
    <property type="entry name" value="High mobility group box domain"/>
    <property type="match status" value="1"/>
</dbReference>
<dbReference type="GO" id="GO:0005634">
    <property type="term" value="C:nucleus"/>
    <property type="evidence" value="ECO:0007669"/>
    <property type="project" value="UniProtKB-SubCell"/>
</dbReference>
<evidence type="ECO:0000256" key="4">
    <source>
        <dbReference type="ARBA" id="ARBA00023163"/>
    </source>
</evidence>
<protein>
    <recommendedName>
        <fullName evidence="7">HMG box domain-containing protein</fullName>
    </recommendedName>
</protein>
<organism evidence="8 9">
    <name type="scientific">Boothiomyces macroporosus</name>
    <dbReference type="NCBI Taxonomy" id="261099"/>
    <lineage>
        <taxon>Eukaryota</taxon>
        <taxon>Fungi</taxon>
        <taxon>Fungi incertae sedis</taxon>
        <taxon>Chytridiomycota</taxon>
        <taxon>Chytridiomycota incertae sedis</taxon>
        <taxon>Chytridiomycetes</taxon>
        <taxon>Rhizophydiales</taxon>
        <taxon>Terramycetaceae</taxon>
        <taxon>Boothiomyces</taxon>
    </lineage>
</organism>
<dbReference type="GO" id="GO:0000978">
    <property type="term" value="F:RNA polymerase II cis-regulatory region sequence-specific DNA binding"/>
    <property type="evidence" value="ECO:0007669"/>
    <property type="project" value="TreeGrafter"/>
</dbReference>
<keyword evidence="3 6" id="KW-0238">DNA-binding</keyword>
<keyword evidence="4" id="KW-0804">Transcription</keyword>
<evidence type="ECO:0000313" key="8">
    <source>
        <dbReference type="EMBL" id="KAJ3257007.1"/>
    </source>
</evidence>
<comment type="subcellular location">
    <subcellularLocation>
        <location evidence="1">Nucleus</location>
    </subcellularLocation>
</comment>
<dbReference type="InterPro" id="IPR036910">
    <property type="entry name" value="HMG_box_dom_sf"/>
</dbReference>
<evidence type="ECO:0000256" key="2">
    <source>
        <dbReference type="ARBA" id="ARBA00023015"/>
    </source>
</evidence>